<dbReference type="EMBL" id="JAJVCN010000004">
    <property type="protein sequence ID" value="MCE7011198.1"/>
    <property type="molecule type" value="Genomic_DNA"/>
</dbReference>
<evidence type="ECO:0000313" key="1">
    <source>
        <dbReference type="EMBL" id="MCE7011198.1"/>
    </source>
</evidence>
<proteinExistence type="predicted"/>
<keyword evidence="2" id="KW-1185">Reference proteome</keyword>
<organism evidence="1 2">
    <name type="scientific">Kibdelosporangium philippinense</name>
    <dbReference type="NCBI Taxonomy" id="211113"/>
    <lineage>
        <taxon>Bacteria</taxon>
        <taxon>Bacillati</taxon>
        <taxon>Actinomycetota</taxon>
        <taxon>Actinomycetes</taxon>
        <taxon>Pseudonocardiales</taxon>
        <taxon>Pseudonocardiaceae</taxon>
        <taxon>Kibdelosporangium</taxon>
    </lineage>
</organism>
<gene>
    <name evidence="1" type="ORF">LWC34_51590</name>
</gene>
<protein>
    <submittedName>
        <fullName evidence="1">Uncharacterized protein</fullName>
    </submittedName>
</protein>
<evidence type="ECO:0000313" key="2">
    <source>
        <dbReference type="Proteomes" id="UP001521150"/>
    </source>
</evidence>
<name>A0ABS8ZU16_9PSEU</name>
<dbReference type="RefSeq" id="WP_233733570.1">
    <property type="nucleotide sequence ID" value="NZ_JAJVCN010000004.1"/>
</dbReference>
<sequence length="94" mass="9977">MSKALTFSLGPLCKAGGWAAGDPLHRVVDGQQFLVDVSAHEVEDSVCGLVSHVWNHFLVILVPPDLHKGQFLPSASAMSAACSRGVTRRGPVSR</sequence>
<reference evidence="1 2" key="1">
    <citation type="submission" date="2021-12" db="EMBL/GenBank/DDBJ databases">
        <title>Genome sequence of Kibdelosporangium philippinense ATCC 49844.</title>
        <authorList>
            <person name="Fedorov E.A."/>
            <person name="Omeragic M."/>
            <person name="Shalygina K.F."/>
            <person name="Maclea K.S."/>
        </authorList>
    </citation>
    <scope>NUCLEOTIDE SEQUENCE [LARGE SCALE GENOMIC DNA]</scope>
    <source>
        <strain evidence="1 2">ATCC 49844</strain>
    </source>
</reference>
<dbReference type="Proteomes" id="UP001521150">
    <property type="component" value="Unassembled WGS sequence"/>
</dbReference>
<comment type="caution">
    <text evidence="1">The sequence shown here is derived from an EMBL/GenBank/DDBJ whole genome shotgun (WGS) entry which is preliminary data.</text>
</comment>
<accession>A0ABS8ZU16</accession>